<protein>
    <submittedName>
        <fullName evidence="3">Peptide/nickel transport system substrate-binding protein</fullName>
    </submittedName>
</protein>
<dbReference type="Gene3D" id="3.40.190.10">
    <property type="entry name" value="Periplasmic binding protein-like II"/>
    <property type="match status" value="1"/>
</dbReference>
<sequence length="548" mass="59347">MRRVRKTWGLRAAAGLLAGTTLVACSGQGGQNTAGPKVEASKLVSKLPDPKGNVSTVKWNVYGEPETLDPRNAVNYGSGQITRNMCEGLFKMDPEFKVSENLASAYQQVSPTELKLTIRAGVKFWDGKPLTAEDVAYSLKRSAAEDSVVNFGFIFVKGIQATGPMEVTLTFSQPDANFVDNLATLAGVVIEKDWAEKTGDKVGTSTGGLMCTGPYKFGSWQSGTGITIQRNDAYWNADLKPRAAEIDFSFIADDTALAQALDAGEIDGSYELPPSTLAKLLKSKSGQVVFGPSTQSTALSVANPGTPLADAKLRDAFQRSLDREAIAKVIFNGAAEPNYTELTPETWPTAERSLYQPDYDKWVKARSYDPEAAKKLVKESTYDGRPLVLAIMAGDETASRVAQLVQQQAKAIGVTVTIQTMQPLVYAQASYDATKRQGIDLLYSSSFNSRQEPLEPLGFDLIPEQAYNYTNFNVPEVTELLTGARSSFDAKERAAMIVKAQEIYEPLNGVISLVSNNAATFVNNRLTGAVTSFAYWSMPQMAYLGAAK</sequence>
<dbReference type="EMBL" id="RJVJ01000001">
    <property type="protein sequence ID" value="ROR46533.1"/>
    <property type="molecule type" value="Genomic_DNA"/>
</dbReference>
<dbReference type="SUPFAM" id="SSF53850">
    <property type="entry name" value="Periplasmic binding protein-like II"/>
    <property type="match status" value="1"/>
</dbReference>
<dbReference type="PIRSF" id="PIRSF002741">
    <property type="entry name" value="MppA"/>
    <property type="match status" value="1"/>
</dbReference>
<dbReference type="GO" id="GO:1904680">
    <property type="term" value="F:peptide transmembrane transporter activity"/>
    <property type="evidence" value="ECO:0007669"/>
    <property type="project" value="TreeGrafter"/>
</dbReference>
<comment type="caution">
    <text evidence="3">The sequence shown here is derived from an EMBL/GenBank/DDBJ whole genome shotgun (WGS) entry which is preliminary data.</text>
</comment>
<dbReference type="PROSITE" id="PS51257">
    <property type="entry name" value="PROKAR_LIPOPROTEIN"/>
    <property type="match status" value="1"/>
</dbReference>
<accession>A0A8G1XEU1</accession>
<dbReference type="CDD" id="cd00995">
    <property type="entry name" value="PBP2_NikA_DppA_OppA_like"/>
    <property type="match status" value="1"/>
</dbReference>
<keyword evidence="1" id="KW-0732">Signal</keyword>
<evidence type="ECO:0000256" key="1">
    <source>
        <dbReference type="SAM" id="SignalP"/>
    </source>
</evidence>
<feature type="domain" description="Solute-binding protein family 5" evidence="2">
    <location>
        <begin position="98"/>
        <end position="435"/>
    </location>
</feature>
<gene>
    <name evidence="3" type="ORF">EDD39_4808</name>
</gene>
<name>A0A8G1XEU1_9ACTN</name>
<evidence type="ECO:0000259" key="2">
    <source>
        <dbReference type="Pfam" id="PF00496"/>
    </source>
</evidence>
<dbReference type="InterPro" id="IPR000914">
    <property type="entry name" value="SBP_5_dom"/>
</dbReference>
<dbReference type="GO" id="GO:0042597">
    <property type="term" value="C:periplasmic space"/>
    <property type="evidence" value="ECO:0007669"/>
    <property type="project" value="UniProtKB-ARBA"/>
</dbReference>
<dbReference type="InterPro" id="IPR039424">
    <property type="entry name" value="SBP_5"/>
</dbReference>
<dbReference type="Pfam" id="PF00496">
    <property type="entry name" value="SBP_bac_5"/>
    <property type="match status" value="1"/>
</dbReference>
<dbReference type="GO" id="GO:0015833">
    <property type="term" value="P:peptide transport"/>
    <property type="evidence" value="ECO:0007669"/>
    <property type="project" value="TreeGrafter"/>
</dbReference>
<feature type="signal peptide" evidence="1">
    <location>
        <begin position="1"/>
        <end position="24"/>
    </location>
</feature>
<reference evidence="3 4" key="1">
    <citation type="submission" date="2018-11" db="EMBL/GenBank/DDBJ databases">
        <title>Sequencing the genomes of 1000 actinobacteria strains.</title>
        <authorList>
            <person name="Klenk H.-P."/>
        </authorList>
    </citation>
    <scope>NUCLEOTIDE SEQUENCE [LARGE SCALE GENOMIC DNA]</scope>
    <source>
        <strain evidence="3 4">DSM 44780</strain>
    </source>
</reference>
<evidence type="ECO:0000313" key="4">
    <source>
        <dbReference type="Proteomes" id="UP000267408"/>
    </source>
</evidence>
<dbReference type="GO" id="GO:0043190">
    <property type="term" value="C:ATP-binding cassette (ABC) transporter complex"/>
    <property type="evidence" value="ECO:0007669"/>
    <property type="project" value="InterPro"/>
</dbReference>
<dbReference type="PANTHER" id="PTHR30290">
    <property type="entry name" value="PERIPLASMIC BINDING COMPONENT OF ABC TRANSPORTER"/>
    <property type="match status" value="1"/>
</dbReference>
<organism evidence="3 4">
    <name type="scientific">Kitasatospora cineracea</name>
    <dbReference type="NCBI Taxonomy" id="88074"/>
    <lineage>
        <taxon>Bacteria</taxon>
        <taxon>Bacillati</taxon>
        <taxon>Actinomycetota</taxon>
        <taxon>Actinomycetes</taxon>
        <taxon>Kitasatosporales</taxon>
        <taxon>Streptomycetaceae</taxon>
        <taxon>Kitasatospora</taxon>
    </lineage>
</organism>
<proteinExistence type="predicted"/>
<dbReference type="InterPro" id="IPR030678">
    <property type="entry name" value="Peptide/Ni-bd"/>
</dbReference>
<dbReference type="RefSeq" id="WP_123559198.1">
    <property type="nucleotide sequence ID" value="NZ_RJVJ01000001.1"/>
</dbReference>
<dbReference type="Proteomes" id="UP000267408">
    <property type="component" value="Unassembled WGS sequence"/>
</dbReference>
<evidence type="ECO:0000313" key="3">
    <source>
        <dbReference type="EMBL" id="ROR46533.1"/>
    </source>
</evidence>
<feature type="chain" id="PRO_5039279718" evidence="1">
    <location>
        <begin position="25"/>
        <end position="548"/>
    </location>
</feature>
<dbReference type="Gene3D" id="3.90.76.10">
    <property type="entry name" value="Dipeptide-binding Protein, Domain 1"/>
    <property type="match status" value="1"/>
</dbReference>
<dbReference type="Gene3D" id="3.10.105.10">
    <property type="entry name" value="Dipeptide-binding Protein, Domain 3"/>
    <property type="match status" value="1"/>
</dbReference>
<dbReference type="AlphaFoldDB" id="A0A8G1XEU1"/>
<dbReference type="OrthoDB" id="5243526at2"/>